<dbReference type="InterPro" id="IPR026444">
    <property type="entry name" value="Secre_tail"/>
</dbReference>
<accession>A0A098S357</accession>
<evidence type="ECO:0000313" key="2">
    <source>
        <dbReference type="EMBL" id="KGE86238.1"/>
    </source>
</evidence>
<proteinExistence type="predicted"/>
<dbReference type="AlphaFoldDB" id="A0A098S357"/>
<organism evidence="2 3">
    <name type="scientific">Phaeodactylibacter xiamenensis</name>
    <dbReference type="NCBI Taxonomy" id="1524460"/>
    <lineage>
        <taxon>Bacteria</taxon>
        <taxon>Pseudomonadati</taxon>
        <taxon>Bacteroidota</taxon>
        <taxon>Saprospiria</taxon>
        <taxon>Saprospirales</taxon>
        <taxon>Haliscomenobacteraceae</taxon>
        <taxon>Phaeodactylibacter</taxon>
    </lineage>
</organism>
<gene>
    <name evidence="2" type="ORF">IX84_22720</name>
</gene>
<dbReference type="STRING" id="1524460.IX84_22720"/>
<dbReference type="Pfam" id="PF18962">
    <property type="entry name" value="Por_Secre_tail"/>
    <property type="match status" value="1"/>
</dbReference>
<evidence type="ECO:0000313" key="3">
    <source>
        <dbReference type="Proteomes" id="UP000029736"/>
    </source>
</evidence>
<name>A0A098S357_9BACT</name>
<keyword evidence="3" id="KW-1185">Reference proteome</keyword>
<feature type="domain" description="Secretion system C-terminal sorting" evidence="1">
    <location>
        <begin position="176"/>
        <end position="245"/>
    </location>
</feature>
<dbReference type="NCBIfam" id="TIGR04183">
    <property type="entry name" value="Por_Secre_tail"/>
    <property type="match status" value="1"/>
</dbReference>
<reference evidence="2 3" key="1">
    <citation type="journal article" date="2014" name="Int. J. Syst. Evol. Microbiol.">
        <title>Phaeodactylibacter xiamenensis gen. nov., sp. nov., a member of the family Saprospiraceae isolated from the marine alga Phaeodactylum tricornutum.</title>
        <authorList>
            <person name="Chen Z.Jr."/>
            <person name="Lei X."/>
            <person name="Lai Q."/>
            <person name="Li Y."/>
            <person name="Zhang B."/>
            <person name="Zhang J."/>
            <person name="Zhang H."/>
            <person name="Yang L."/>
            <person name="Zheng W."/>
            <person name="Tian Y."/>
            <person name="Yu Z."/>
            <person name="Xu H.Jr."/>
            <person name="Zheng T."/>
        </authorList>
    </citation>
    <scope>NUCLEOTIDE SEQUENCE [LARGE SCALE GENOMIC DNA]</scope>
    <source>
        <strain evidence="2 3">KD52</strain>
    </source>
</reference>
<dbReference type="EMBL" id="JPOS01000081">
    <property type="protein sequence ID" value="KGE86238.1"/>
    <property type="molecule type" value="Genomic_DNA"/>
</dbReference>
<evidence type="ECO:0000259" key="1">
    <source>
        <dbReference type="Pfam" id="PF18962"/>
    </source>
</evidence>
<protein>
    <recommendedName>
        <fullName evidence="1">Secretion system C-terminal sorting domain-containing protein</fullName>
    </recommendedName>
</protein>
<sequence length="246" mass="26755">MTLAFGQLEGTWLLAPTATSLAVGPAENDFSWWSIGDNGPSDRPCLFDDQFVFNADGSFENIMQGSTWLEGWQTTGEQGCDTPVAPHDGSNDATWTDNGDGTLTLNGVGAHLGLPKVHNNGELNDPANAPESITYQFILDGDNLIVDIDFGGGYWHYEFVRGISSTDELVADQFRIFPNPATNQVHISSDESLDMITIRDITGKVVKVQMNPSMNQVLDVSDLASGLYIVESRRGNQISVEKLAIQ</sequence>
<dbReference type="Proteomes" id="UP000029736">
    <property type="component" value="Unassembled WGS sequence"/>
</dbReference>
<comment type="caution">
    <text evidence="2">The sequence shown here is derived from an EMBL/GenBank/DDBJ whole genome shotgun (WGS) entry which is preliminary data.</text>
</comment>